<evidence type="ECO:0000256" key="4">
    <source>
        <dbReference type="SAM" id="SignalP"/>
    </source>
</evidence>
<dbReference type="Pfam" id="PF02449">
    <property type="entry name" value="Glyco_hydro_42"/>
    <property type="match status" value="1"/>
</dbReference>
<gene>
    <name evidence="6" type="ORF">LX12_000731</name>
</gene>
<dbReference type="InterPro" id="IPR013529">
    <property type="entry name" value="Glyco_hydro_42_N"/>
</dbReference>
<name>A0ABT1GYE1_9NOCA</name>
<proteinExistence type="predicted"/>
<dbReference type="SUPFAM" id="SSF51445">
    <property type="entry name" value="(Trans)glycosidases"/>
    <property type="match status" value="1"/>
</dbReference>
<dbReference type="InterPro" id="IPR051923">
    <property type="entry name" value="Glycosyl_Hydrolase_39"/>
</dbReference>
<feature type="chain" id="PRO_5047056271" evidence="4">
    <location>
        <begin position="18"/>
        <end position="557"/>
    </location>
</feature>
<feature type="signal peptide" evidence="4">
    <location>
        <begin position="1"/>
        <end position="17"/>
    </location>
</feature>
<evidence type="ECO:0000256" key="2">
    <source>
        <dbReference type="ARBA" id="ARBA00023295"/>
    </source>
</evidence>
<keyword evidence="7" id="KW-1185">Reference proteome</keyword>
<sequence length="557" mass="56978">MRRLVPSLSHTSPTALAAAVFALLMFCAVAGAALLPNSRAAIAIVDTASISDSSTTVGISDNDMYFESTDPAEIAKRLDEMQSLGVKNIRLAIPWATVEPAQGQFDWTPIDNMVNAAAARGIGVLGVINTTPTWARGTYTNVYAPPDDPANFGAFAGALAARYSGKVSAYEVWNEPNAAFAYQPGPDPAGYTALLKSAYTAIKSADPQAQVIGAVVGATVSWGSWTLNPVDFVQQMYAAGAKGYFDALSFHPYQWTLPFSSGALVPNSPLDQANRIYQLMQANGDGTKKIWSSEYGVPTGVPNVGNQASMINDFLTTWSNLSYAGPTFLYTLVDRDSSNTWDPEATFGLFTDSWVAKAAAQVVKDFIAAHPQTGGSPTPPPTPPTNPLDAWAQAVQAAIQAWLKSIADAIAAAFAPAPQATTAQTLAAAATTTTTSSSAPTTTSSSSSAPTTTGEPVAAALVAPSTTTSAPATTTSTATTSAATPTTTSAPPATSTTSAPTTTSSAPTTTTAPATSSTTAVATTTSVATSTTPSTAAPSSTSSAPTTQQTPATTAAH</sequence>
<evidence type="ECO:0000313" key="6">
    <source>
        <dbReference type="EMBL" id="MCP2159552.1"/>
    </source>
</evidence>
<dbReference type="PANTHER" id="PTHR12631">
    <property type="entry name" value="ALPHA-L-IDURONIDASE"/>
    <property type="match status" value="1"/>
</dbReference>
<evidence type="ECO:0000259" key="5">
    <source>
        <dbReference type="Pfam" id="PF02449"/>
    </source>
</evidence>
<keyword evidence="1" id="KW-0378">Hydrolase</keyword>
<protein>
    <submittedName>
        <fullName evidence="6">Beta-galactosidase</fullName>
    </submittedName>
</protein>
<reference evidence="6 7" key="1">
    <citation type="submission" date="2022-06" db="EMBL/GenBank/DDBJ databases">
        <title>Genomic Encyclopedia of Archaeal and Bacterial Type Strains, Phase II (KMG-II): from individual species to whole genera.</title>
        <authorList>
            <person name="Goeker M."/>
        </authorList>
    </citation>
    <scope>NUCLEOTIDE SEQUENCE [LARGE SCALE GENOMIC DNA]</scope>
    <source>
        <strain evidence="6 7">DSM 45037</strain>
    </source>
</reference>
<keyword evidence="4" id="KW-0732">Signal</keyword>
<organism evidence="6 7">
    <name type="scientific">Williamsia serinedens</name>
    <dbReference type="NCBI Taxonomy" id="391736"/>
    <lineage>
        <taxon>Bacteria</taxon>
        <taxon>Bacillati</taxon>
        <taxon>Actinomycetota</taxon>
        <taxon>Actinomycetes</taxon>
        <taxon>Mycobacteriales</taxon>
        <taxon>Nocardiaceae</taxon>
        <taxon>Williamsia</taxon>
    </lineage>
</organism>
<evidence type="ECO:0000256" key="3">
    <source>
        <dbReference type="SAM" id="MobiDB-lite"/>
    </source>
</evidence>
<evidence type="ECO:0000313" key="7">
    <source>
        <dbReference type="Proteomes" id="UP001205740"/>
    </source>
</evidence>
<feature type="compositionally biased region" description="Low complexity" evidence="3">
    <location>
        <begin position="463"/>
        <end position="557"/>
    </location>
</feature>
<dbReference type="Gene3D" id="3.20.20.80">
    <property type="entry name" value="Glycosidases"/>
    <property type="match status" value="1"/>
</dbReference>
<keyword evidence="2" id="KW-0326">Glycosidase</keyword>
<dbReference type="Proteomes" id="UP001205740">
    <property type="component" value="Unassembled WGS sequence"/>
</dbReference>
<evidence type="ECO:0000256" key="1">
    <source>
        <dbReference type="ARBA" id="ARBA00022801"/>
    </source>
</evidence>
<dbReference type="InterPro" id="IPR017853">
    <property type="entry name" value="GH"/>
</dbReference>
<dbReference type="PANTHER" id="PTHR12631:SF10">
    <property type="entry name" value="BETA-XYLOSIDASE-LIKE PROTEIN-RELATED"/>
    <property type="match status" value="1"/>
</dbReference>
<comment type="caution">
    <text evidence="6">The sequence shown here is derived from an EMBL/GenBank/DDBJ whole genome shotgun (WGS) entry which is preliminary data.</text>
</comment>
<dbReference type="EMBL" id="JAMTCG010000002">
    <property type="protein sequence ID" value="MCP2159552.1"/>
    <property type="molecule type" value="Genomic_DNA"/>
</dbReference>
<feature type="compositionally biased region" description="Low complexity" evidence="3">
    <location>
        <begin position="432"/>
        <end position="453"/>
    </location>
</feature>
<accession>A0ABT1GYE1</accession>
<feature type="domain" description="Glycoside hydrolase family 42 N-terminal" evidence="5">
    <location>
        <begin position="64"/>
        <end position="141"/>
    </location>
</feature>
<feature type="region of interest" description="Disordered" evidence="3">
    <location>
        <begin position="432"/>
        <end position="557"/>
    </location>
</feature>